<evidence type="ECO:0000256" key="3">
    <source>
        <dbReference type="PROSITE-ProRule" id="PRU00023"/>
    </source>
</evidence>
<dbReference type="PANTHER" id="PTHR24123">
    <property type="entry name" value="ANKYRIN REPEAT-CONTAINING"/>
    <property type="match status" value="1"/>
</dbReference>
<dbReference type="Pfam" id="PF12796">
    <property type="entry name" value="Ank_2"/>
    <property type="match status" value="3"/>
</dbReference>
<evidence type="ECO:0000256" key="2">
    <source>
        <dbReference type="ARBA" id="ARBA00023043"/>
    </source>
</evidence>
<dbReference type="EMBL" id="MLAK01000217">
    <property type="protein sequence ID" value="OHT15489.1"/>
    <property type="molecule type" value="Genomic_DNA"/>
</dbReference>
<evidence type="ECO:0000256" key="1">
    <source>
        <dbReference type="ARBA" id="ARBA00022737"/>
    </source>
</evidence>
<feature type="repeat" description="ANK" evidence="3">
    <location>
        <begin position="181"/>
        <end position="201"/>
    </location>
</feature>
<dbReference type="VEuPathDB" id="TrichDB:TRFO_02795"/>
<dbReference type="OrthoDB" id="194358at2759"/>
<reference evidence="5" key="1">
    <citation type="submission" date="2016-10" db="EMBL/GenBank/DDBJ databases">
        <authorList>
            <person name="Benchimol M."/>
            <person name="Almeida L.G."/>
            <person name="Vasconcelos A.T."/>
            <person name="Perreira-Neves A."/>
            <person name="Rosa I.A."/>
            <person name="Tasca T."/>
            <person name="Bogo M.R."/>
            <person name="de Souza W."/>
        </authorList>
    </citation>
    <scope>NUCLEOTIDE SEQUENCE [LARGE SCALE GENOMIC DNA]</scope>
    <source>
        <strain evidence="5">K</strain>
    </source>
</reference>
<evidence type="ECO:0000313" key="5">
    <source>
        <dbReference type="EMBL" id="OHT15489.1"/>
    </source>
</evidence>
<feature type="repeat" description="ANK" evidence="3">
    <location>
        <begin position="319"/>
        <end position="344"/>
    </location>
</feature>
<feature type="repeat" description="ANK" evidence="3">
    <location>
        <begin position="253"/>
        <end position="285"/>
    </location>
</feature>
<dbReference type="GeneID" id="94825614"/>
<comment type="caution">
    <text evidence="5">The sequence shown here is derived from an EMBL/GenBank/DDBJ whole genome shotgun (WGS) entry which is preliminary data.</text>
</comment>
<protein>
    <submittedName>
        <fullName evidence="5">Uncharacterized protein</fullName>
    </submittedName>
</protein>
<name>A0A1J4KVZ7_9EUKA</name>
<keyword evidence="1" id="KW-0677">Repeat</keyword>
<feature type="repeat" description="ANK" evidence="3">
    <location>
        <begin position="148"/>
        <end position="180"/>
    </location>
</feature>
<dbReference type="Pfam" id="PF13606">
    <property type="entry name" value="Ank_3"/>
    <property type="match status" value="1"/>
</dbReference>
<dbReference type="SUPFAM" id="SSF48403">
    <property type="entry name" value="Ankyrin repeat"/>
    <property type="match status" value="2"/>
</dbReference>
<feature type="region of interest" description="Disordered" evidence="4">
    <location>
        <begin position="1"/>
        <end position="24"/>
    </location>
</feature>
<gene>
    <name evidence="5" type="ORF">TRFO_02795</name>
</gene>
<dbReference type="SMART" id="SM00248">
    <property type="entry name" value="ANK"/>
    <property type="match status" value="10"/>
</dbReference>
<dbReference type="Proteomes" id="UP000179807">
    <property type="component" value="Unassembled WGS sequence"/>
</dbReference>
<proteinExistence type="predicted"/>
<dbReference type="PROSITE" id="PS50297">
    <property type="entry name" value="ANK_REP_REGION"/>
    <property type="match status" value="4"/>
</dbReference>
<dbReference type="AlphaFoldDB" id="A0A1J4KVZ7"/>
<dbReference type="Gene3D" id="1.25.40.20">
    <property type="entry name" value="Ankyrin repeat-containing domain"/>
    <property type="match status" value="2"/>
</dbReference>
<keyword evidence="2 3" id="KW-0040">ANK repeat</keyword>
<organism evidence="5 6">
    <name type="scientific">Tritrichomonas foetus</name>
    <dbReference type="NCBI Taxonomy" id="1144522"/>
    <lineage>
        <taxon>Eukaryota</taxon>
        <taxon>Metamonada</taxon>
        <taxon>Parabasalia</taxon>
        <taxon>Tritrichomonadida</taxon>
        <taxon>Tritrichomonadidae</taxon>
        <taxon>Tritrichomonas</taxon>
    </lineage>
</organism>
<feature type="repeat" description="ANK" evidence="3">
    <location>
        <begin position="115"/>
        <end position="147"/>
    </location>
</feature>
<dbReference type="PROSITE" id="PS50088">
    <property type="entry name" value="ANK_REPEAT"/>
    <property type="match status" value="5"/>
</dbReference>
<evidence type="ECO:0000256" key="4">
    <source>
        <dbReference type="SAM" id="MobiDB-lite"/>
    </source>
</evidence>
<keyword evidence="6" id="KW-1185">Reference proteome</keyword>
<dbReference type="InterPro" id="IPR051165">
    <property type="entry name" value="Multifunctional_ANK_Repeat"/>
</dbReference>
<accession>A0A1J4KVZ7</accession>
<sequence>MNKQPSKQRNPRQRKIKAPKLSNRQKKKMIEEKMDLIFVNILETVLNDDVDNFCENISQLDGEDPNEQFFLLSYKLPDILSSKPPIACLCCFFGAENCFNAMINMCCDPKKCDEDERGAMHFACAGGHLNMIRILEQNGFSFDTQDGEGCIPSHFAAMSGNSEVIKYLWSKGYNITKKNNENYTPFHVACMFGNLEVIKFLCDTIEEEKIDFSVFNSRYSVNFFIVACQNGDIEQLRYFLKRFPNLVQSYNYQNRSALVCCCESGNLECVKLLIENGAKINNASKKYIPLIEAARYGHADVVSYLIKSKNVNKQRRNSNGETPISVAIHEKNNDCVKILLKNGAIDQKNSNSIATYFKQSIHIGDISIMELFDRTCKIPYDEFCQEAFLYIKRYAKQDKPLTWLDIYVSAAIDENFIELIDFFIKKGLTVDSGAIPWKSLCDDSIVDHLMKKGVDFSKSKLKLPIITAIHHLTVDQIQQLISKGVQLSKYIIEDNVDNIFFGKVKQYEVYKFLLSFKPELNGVKIFNDILNYFYKRNRCPYFELIRNEKSESNQKNSYDQYYQLGKLFLDYGVDIYNTQNDKFSPVVRSIELVSTPIVNLFKDYGIDFNKFKFNWKNKYHLSDFEAYELLASTGYDFNQGKNILFSILDNIETDMHKYRYSLIRGITCPIEEKIISFLIDHMELKTMLEYKNNKYNIVDLMKREKMNEPLQKLRQLNYEYAGFPKLLTNGDFVRPWYMKC</sequence>
<dbReference type="PANTHER" id="PTHR24123:SF33">
    <property type="entry name" value="PROTEIN HOS4"/>
    <property type="match status" value="1"/>
</dbReference>
<dbReference type="InterPro" id="IPR002110">
    <property type="entry name" value="Ankyrin_rpt"/>
</dbReference>
<feature type="compositionally biased region" description="Basic residues" evidence="4">
    <location>
        <begin position="9"/>
        <end position="24"/>
    </location>
</feature>
<dbReference type="RefSeq" id="XP_068368625.1">
    <property type="nucleotide sequence ID" value="XM_068490910.1"/>
</dbReference>
<evidence type="ECO:0000313" key="6">
    <source>
        <dbReference type="Proteomes" id="UP000179807"/>
    </source>
</evidence>
<dbReference type="InterPro" id="IPR036770">
    <property type="entry name" value="Ankyrin_rpt-contain_sf"/>
</dbReference>